<proteinExistence type="predicted"/>
<protein>
    <submittedName>
        <fullName evidence="4">Thiosulfate/3-mercaptopyruvate sulfurtransferase</fullName>
    </submittedName>
</protein>
<dbReference type="PANTHER" id="PTHR11364">
    <property type="entry name" value="THIOSULFATE SULFERTANSFERASE"/>
    <property type="match status" value="1"/>
</dbReference>
<accession>A0A2P8H6U7</accession>
<comment type="caution">
    <text evidence="4">The sequence shown here is derived from an EMBL/GenBank/DDBJ whole genome shotgun (WGS) entry which is preliminary data.</text>
</comment>
<evidence type="ECO:0000256" key="2">
    <source>
        <dbReference type="ARBA" id="ARBA00022737"/>
    </source>
</evidence>
<dbReference type="InterPro" id="IPR001763">
    <property type="entry name" value="Rhodanese-like_dom"/>
</dbReference>
<dbReference type="Pfam" id="PF00581">
    <property type="entry name" value="Rhodanese"/>
    <property type="match status" value="2"/>
</dbReference>
<dbReference type="Proteomes" id="UP000242682">
    <property type="component" value="Unassembled WGS sequence"/>
</dbReference>
<gene>
    <name evidence="4" type="ORF">B0H99_101179</name>
</gene>
<feature type="domain" description="Rhodanese" evidence="3">
    <location>
        <begin position="163"/>
        <end position="264"/>
    </location>
</feature>
<dbReference type="PANTHER" id="PTHR11364:SF27">
    <property type="entry name" value="SULFURTRANSFERASE"/>
    <property type="match status" value="1"/>
</dbReference>
<keyword evidence="2" id="KW-0677">Repeat</keyword>
<keyword evidence="1 4" id="KW-0808">Transferase</keyword>
<evidence type="ECO:0000313" key="5">
    <source>
        <dbReference type="Proteomes" id="UP000242682"/>
    </source>
</evidence>
<dbReference type="EMBL" id="PYAT01000001">
    <property type="protein sequence ID" value="PSL41933.1"/>
    <property type="molecule type" value="Genomic_DNA"/>
</dbReference>
<dbReference type="InterPro" id="IPR036873">
    <property type="entry name" value="Rhodanese-like_dom_sf"/>
</dbReference>
<dbReference type="RefSeq" id="WP_106531736.1">
    <property type="nucleotide sequence ID" value="NZ_PYAT01000001.1"/>
</dbReference>
<dbReference type="InterPro" id="IPR045078">
    <property type="entry name" value="TST/MPST-like"/>
</dbReference>
<dbReference type="Gene3D" id="3.40.250.10">
    <property type="entry name" value="Rhodanese-like domain"/>
    <property type="match status" value="2"/>
</dbReference>
<evidence type="ECO:0000313" key="4">
    <source>
        <dbReference type="EMBL" id="PSL41933.1"/>
    </source>
</evidence>
<dbReference type="AlphaFoldDB" id="A0A2P8H6U7"/>
<evidence type="ECO:0000259" key="3">
    <source>
        <dbReference type="PROSITE" id="PS50206"/>
    </source>
</evidence>
<dbReference type="CDD" id="cd01448">
    <property type="entry name" value="TST_Repeat_1"/>
    <property type="match status" value="1"/>
</dbReference>
<organism evidence="4 5">
    <name type="scientific">Planomicrobium soli</name>
    <dbReference type="NCBI Taxonomy" id="1176648"/>
    <lineage>
        <taxon>Bacteria</taxon>
        <taxon>Bacillati</taxon>
        <taxon>Bacillota</taxon>
        <taxon>Bacilli</taxon>
        <taxon>Bacillales</taxon>
        <taxon>Caryophanaceae</taxon>
        <taxon>Planomicrobium</taxon>
    </lineage>
</organism>
<dbReference type="SMART" id="SM00450">
    <property type="entry name" value="RHOD"/>
    <property type="match status" value="2"/>
</dbReference>
<dbReference type="OrthoDB" id="9770030at2"/>
<feature type="domain" description="Rhodanese" evidence="3">
    <location>
        <begin position="9"/>
        <end position="127"/>
    </location>
</feature>
<keyword evidence="4" id="KW-0670">Pyruvate</keyword>
<dbReference type="SUPFAM" id="SSF52821">
    <property type="entry name" value="Rhodanese/Cell cycle control phosphatase"/>
    <property type="match status" value="2"/>
</dbReference>
<name>A0A2P8H6U7_9BACL</name>
<evidence type="ECO:0000256" key="1">
    <source>
        <dbReference type="ARBA" id="ARBA00022679"/>
    </source>
</evidence>
<keyword evidence="5" id="KW-1185">Reference proteome</keyword>
<reference evidence="4 5" key="1">
    <citation type="submission" date="2018-03" db="EMBL/GenBank/DDBJ databases">
        <title>Genomic Encyclopedia of Type Strains, Phase III (KMG-III): the genomes of soil and plant-associated and newly described type strains.</title>
        <authorList>
            <person name="Whitman W."/>
        </authorList>
    </citation>
    <scope>NUCLEOTIDE SEQUENCE [LARGE SCALE GENOMIC DNA]</scope>
    <source>
        <strain evidence="4 5">CGMCC 1.12259</strain>
    </source>
</reference>
<dbReference type="GO" id="GO:0004792">
    <property type="term" value="F:thiosulfate-cyanide sulfurtransferase activity"/>
    <property type="evidence" value="ECO:0007669"/>
    <property type="project" value="TreeGrafter"/>
</dbReference>
<dbReference type="PROSITE" id="PS50206">
    <property type="entry name" value="RHODANESE_3"/>
    <property type="match status" value="2"/>
</dbReference>
<sequence length="309" mass="34770">MNVFIETTDTEKYRWIDARFELGRPEAGQALYMDEHVAEAIFWDLEKDLSDMEAEGGRHPMPSKDQLVRLVRSSGLTPEDQVVIYDQGGAPFAARAWWLLKYAGFENVFISKLGFSALKKQGIAVSAEVPDYEPTFAELQFVDALYADRNYVKSLVAGKELGVLVDARSAERYAGINEPLDKVAGRIPGARNYDWARLVHGNEFYEDVDFTDLLQKNEPAVVYCGSGVSAAAVYAVLAEKGHQQLRLYTGSFSDWITDEENVVEIDRAEHIEAADEETKAILAQLIQDGYTGEMLMKKFEFEKSQINKK</sequence>